<protein>
    <submittedName>
        <fullName evidence="1">Uncharacterized protein</fullName>
    </submittedName>
</protein>
<gene>
    <name evidence="1" type="ORF">IFE08_11420</name>
</gene>
<organism evidence="1 2">
    <name type="scientific">Treponema pedis</name>
    <dbReference type="NCBI Taxonomy" id="409322"/>
    <lineage>
        <taxon>Bacteria</taxon>
        <taxon>Pseudomonadati</taxon>
        <taxon>Spirochaetota</taxon>
        <taxon>Spirochaetia</taxon>
        <taxon>Spirochaetales</taxon>
        <taxon>Treponemataceae</taxon>
        <taxon>Treponema</taxon>
    </lineage>
</organism>
<dbReference type="EMBL" id="CP061839">
    <property type="protein sequence ID" value="QOW60412.1"/>
    <property type="molecule type" value="Genomic_DNA"/>
</dbReference>
<reference evidence="1 2" key="1">
    <citation type="submission" date="2020-09" db="EMBL/GenBank/DDBJ databases">
        <title>Characterization of Treponema spp. from bovine digital dermatitis in Korea.</title>
        <authorList>
            <person name="Espiritu H.M."/>
            <person name="Cho Y.I."/>
            <person name="Mamuad L."/>
        </authorList>
    </citation>
    <scope>NUCLEOTIDE SEQUENCE [LARGE SCALE GENOMIC DNA]</scope>
    <source>
        <strain evidence="1 2">KS1</strain>
    </source>
</reference>
<accession>A0A7S7AW03</accession>
<evidence type="ECO:0000313" key="2">
    <source>
        <dbReference type="Proteomes" id="UP000593915"/>
    </source>
</evidence>
<sequence length="74" mass="9043">MDKDKREYFVYVRGKTVLVSEEIHQNYLKRKTSGKQKEYEERYKTRREWKKQEKLKVLKSTGIPVCEMQSLLTE</sequence>
<proteinExistence type="predicted"/>
<dbReference type="AlphaFoldDB" id="A0A7S7AW03"/>
<dbReference type="RefSeq" id="WP_024469032.1">
    <property type="nucleotide sequence ID" value="NZ_CP061839.1"/>
</dbReference>
<dbReference type="Proteomes" id="UP000593915">
    <property type="component" value="Chromosome"/>
</dbReference>
<name>A0A7S7AW03_9SPIR</name>
<evidence type="ECO:0000313" key="1">
    <source>
        <dbReference type="EMBL" id="QOW60412.1"/>
    </source>
</evidence>